<feature type="region of interest" description="Disordered" evidence="1">
    <location>
        <begin position="1"/>
        <end position="51"/>
    </location>
</feature>
<evidence type="ECO:0000313" key="3">
    <source>
        <dbReference type="Proteomes" id="UP001140949"/>
    </source>
</evidence>
<dbReference type="AlphaFoldDB" id="A0AAX6DMD1"/>
<dbReference type="EMBL" id="JANAVB010043417">
    <property type="protein sequence ID" value="KAJ6792898.1"/>
    <property type="molecule type" value="Genomic_DNA"/>
</dbReference>
<feature type="compositionally biased region" description="Basic and acidic residues" evidence="1">
    <location>
        <begin position="10"/>
        <end position="19"/>
    </location>
</feature>
<gene>
    <name evidence="2" type="ORF">M6B38_237955</name>
</gene>
<name>A0AAX6DMD1_IRIPA</name>
<evidence type="ECO:0000256" key="1">
    <source>
        <dbReference type="SAM" id="MobiDB-lite"/>
    </source>
</evidence>
<organism evidence="2 3">
    <name type="scientific">Iris pallida</name>
    <name type="common">Sweet iris</name>
    <dbReference type="NCBI Taxonomy" id="29817"/>
    <lineage>
        <taxon>Eukaryota</taxon>
        <taxon>Viridiplantae</taxon>
        <taxon>Streptophyta</taxon>
        <taxon>Embryophyta</taxon>
        <taxon>Tracheophyta</taxon>
        <taxon>Spermatophyta</taxon>
        <taxon>Magnoliopsida</taxon>
        <taxon>Liliopsida</taxon>
        <taxon>Asparagales</taxon>
        <taxon>Iridaceae</taxon>
        <taxon>Iridoideae</taxon>
        <taxon>Irideae</taxon>
        <taxon>Iris</taxon>
    </lineage>
</organism>
<reference evidence="2" key="2">
    <citation type="submission" date="2023-04" db="EMBL/GenBank/DDBJ databases">
        <authorList>
            <person name="Bruccoleri R.E."/>
            <person name="Oakeley E.J."/>
            <person name="Faust A.-M."/>
            <person name="Dessus-Babus S."/>
            <person name="Altorfer M."/>
            <person name="Burckhardt D."/>
            <person name="Oertli M."/>
            <person name="Naumann U."/>
            <person name="Petersen F."/>
            <person name="Wong J."/>
        </authorList>
    </citation>
    <scope>NUCLEOTIDE SEQUENCE</scope>
    <source>
        <strain evidence="2">GSM-AAB239-AS_SAM_17_03QT</strain>
        <tissue evidence="2">Leaf</tissue>
    </source>
</reference>
<protein>
    <submittedName>
        <fullName evidence="2">Uncharacterized protein</fullName>
    </submittedName>
</protein>
<dbReference type="Proteomes" id="UP001140949">
    <property type="component" value="Unassembled WGS sequence"/>
</dbReference>
<accession>A0AAX6DMD1</accession>
<sequence length="101" mass="10818">MDEAPVAAERSARREELPRHRCGGGRRGAREDSDVALVGGPSTPAVESGRDRWGAVVTTGSGRVERIGVVEFVGEVNSEGKRRSVVGVVWRYVSVVVALMD</sequence>
<keyword evidence="3" id="KW-1185">Reference proteome</keyword>
<evidence type="ECO:0000313" key="2">
    <source>
        <dbReference type="EMBL" id="KAJ6792898.1"/>
    </source>
</evidence>
<comment type="caution">
    <text evidence="2">The sequence shown here is derived from an EMBL/GenBank/DDBJ whole genome shotgun (WGS) entry which is preliminary data.</text>
</comment>
<reference evidence="2" key="1">
    <citation type="journal article" date="2023" name="GigaByte">
        <title>Genome assembly of the bearded iris, Iris pallida Lam.</title>
        <authorList>
            <person name="Bruccoleri R.E."/>
            <person name="Oakeley E.J."/>
            <person name="Faust A.M.E."/>
            <person name="Altorfer M."/>
            <person name="Dessus-Babus S."/>
            <person name="Burckhardt D."/>
            <person name="Oertli M."/>
            <person name="Naumann U."/>
            <person name="Petersen F."/>
            <person name="Wong J."/>
        </authorList>
    </citation>
    <scope>NUCLEOTIDE SEQUENCE</scope>
    <source>
        <strain evidence="2">GSM-AAB239-AS_SAM_17_03QT</strain>
    </source>
</reference>
<proteinExistence type="predicted"/>